<reference evidence="1 2" key="1">
    <citation type="submission" date="2021-01" db="EMBL/GenBank/DDBJ databases">
        <title>WGS of actinomycetes isolated from Thailand.</title>
        <authorList>
            <person name="Thawai C."/>
        </authorList>
    </citation>
    <scope>NUCLEOTIDE SEQUENCE [LARGE SCALE GENOMIC DNA]</scope>
    <source>
        <strain evidence="1 2">CA1R205</strain>
    </source>
</reference>
<dbReference type="EMBL" id="JAERRF010000009">
    <property type="protein sequence ID" value="MBL1098555.1"/>
    <property type="molecule type" value="Genomic_DNA"/>
</dbReference>
<evidence type="ECO:0000313" key="1">
    <source>
        <dbReference type="EMBL" id="MBL1098555.1"/>
    </source>
</evidence>
<proteinExistence type="predicted"/>
<evidence type="ECO:0008006" key="3">
    <source>
        <dbReference type="Google" id="ProtNLM"/>
    </source>
</evidence>
<gene>
    <name evidence="1" type="ORF">JK363_18190</name>
</gene>
<keyword evidence="2" id="KW-1185">Reference proteome</keyword>
<name>A0ABS1NEQ8_9ACTN</name>
<organism evidence="1 2">
    <name type="scientific">Streptomyces coffeae</name>
    <dbReference type="NCBI Taxonomy" id="621382"/>
    <lineage>
        <taxon>Bacteria</taxon>
        <taxon>Bacillati</taxon>
        <taxon>Actinomycetota</taxon>
        <taxon>Actinomycetes</taxon>
        <taxon>Kitasatosporales</taxon>
        <taxon>Streptomycetaceae</taxon>
        <taxon>Streptomyces</taxon>
    </lineage>
</organism>
<dbReference type="Proteomes" id="UP000634229">
    <property type="component" value="Unassembled WGS sequence"/>
</dbReference>
<dbReference type="InterPro" id="IPR046200">
    <property type="entry name" value="DUF6233"/>
</dbReference>
<sequence>MVSVDEWRSKAGPWARAELPDGQELDVIVTARTRTADGAWWFEAEAILPARHEHADGSTTVMGAPTPISVPAERITPIPGENYSGLPTVGAVAGRQWVLEKLHQYNEEAPSRRLHRRDCWQARDSHTRVTTEQAVELCAGEADVALCDICRPERALRC</sequence>
<accession>A0ABS1NEQ8</accession>
<dbReference type="Pfam" id="PF19746">
    <property type="entry name" value="DUF6233"/>
    <property type="match status" value="1"/>
</dbReference>
<comment type="caution">
    <text evidence="1">The sequence shown here is derived from an EMBL/GenBank/DDBJ whole genome shotgun (WGS) entry which is preliminary data.</text>
</comment>
<evidence type="ECO:0000313" key="2">
    <source>
        <dbReference type="Proteomes" id="UP000634229"/>
    </source>
</evidence>
<protein>
    <recommendedName>
        <fullName evidence="3">Transposase</fullName>
    </recommendedName>
</protein>